<evidence type="ECO:0000259" key="3">
    <source>
        <dbReference type="SMART" id="SM00822"/>
    </source>
</evidence>
<evidence type="ECO:0000313" key="5">
    <source>
        <dbReference type="Proteomes" id="UP000295169"/>
    </source>
</evidence>
<dbReference type="RefSeq" id="WP_131297468.1">
    <property type="nucleotide sequence ID" value="NZ_JBHLST010000015.1"/>
</dbReference>
<dbReference type="NCBIfam" id="TIGR01963">
    <property type="entry name" value="PHB_DH"/>
    <property type="match status" value="1"/>
</dbReference>
<dbReference type="GO" id="GO:0003858">
    <property type="term" value="F:3-hydroxybutyrate dehydrogenase activity"/>
    <property type="evidence" value="ECO:0007669"/>
    <property type="project" value="InterPro"/>
</dbReference>
<dbReference type="PROSITE" id="PS00061">
    <property type="entry name" value="ADH_SHORT"/>
    <property type="match status" value="1"/>
</dbReference>
<dbReference type="SMART" id="SM00822">
    <property type="entry name" value="PKS_KR"/>
    <property type="match status" value="1"/>
</dbReference>
<organism evidence="4 5">
    <name type="scientific">Azotobacter chroococcum</name>
    <dbReference type="NCBI Taxonomy" id="353"/>
    <lineage>
        <taxon>Bacteria</taxon>
        <taxon>Pseudomonadati</taxon>
        <taxon>Pseudomonadota</taxon>
        <taxon>Gammaproteobacteria</taxon>
        <taxon>Pseudomonadales</taxon>
        <taxon>Pseudomonadaceae</taxon>
        <taxon>Azotobacter</taxon>
    </lineage>
</organism>
<dbReference type="Pfam" id="PF00106">
    <property type="entry name" value="adh_short"/>
    <property type="match status" value="1"/>
</dbReference>
<comment type="similarity">
    <text evidence="1 2">Belongs to the short-chain dehydrogenases/reductases (SDR) family.</text>
</comment>
<dbReference type="NCBIfam" id="NF009093">
    <property type="entry name" value="PRK12429.1"/>
    <property type="match status" value="1"/>
</dbReference>
<name>A0A4R1PLP9_9GAMM</name>
<dbReference type="SUPFAM" id="SSF51735">
    <property type="entry name" value="NAD(P)-binding Rossmann-fold domains"/>
    <property type="match status" value="1"/>
</dbReference>
<dbReference type="PRINTS" id="PR00081">
    <property type="entry name" value="GDHRDH"/>
</dbReference>
<dbReference type="Proteomes" id="UP000295169">
    <property type="component" value="Unassembled WGS sequence"/>
</dbReference>
<evidence type="ECO:0000256" key="1">
    <source>
        <dbReference type="ARBA" id="ARBA00006484"/>
    </source>
</evidence>
<comment type="caution">
    <text evidence="4">The sequence shown here is derived from an EMBL/GenBank/DDBJ whole genome shotgun (WGS) entry which is preliminary data.</text>
</comment>
<dbReference type="PRINTS" id="PR00080">
    <property type="entry name" value="SDRFAMILY"/>
</dbReference>
<dbReference type="FunFam" id="3.40.50.720:FF:000084">
    <property type="entry name" value="Short-chain dehydrogenase reductase"/>
    <property type="match status" value="1"/>
</dbReference>
<dbReference type="InterPro" id="IPR011294">
    <property type="entry name" value="3-OHbutyrate_DH"/>
</dbReference>
<accession>A0A4R1PLP9</accession>
<dbReference type="AlphaFoldDB" id="A0A4R1PLP9"/>
<evidence type="ECO:0000256" key="2">
    <source>
        <dbReference type="RuleBase" id="RU000363"/>
    </source>
</evidence>
<dbReference type="Gene3D" id="3.40.50.720">
    <property type="entry name" value="NAD(P)-binding Rossmann-like Domain"/>
    <property type="match status" value="1"/>
</dbReference>
<dbReference type="InterPro" id="IPR020904">
    <property type="entry name" value="Sc_DH/Rdtase_CS"/>
</dbReference>
<dbReference type="InterPro" id="IPR036291">
    <property type="entry name" value="NAD(P)-bd_dom_sf"/>
</dbReference>
<evidence type="ECO:0000313" key="4">
    <source>
        <dbReference type="EMBL" id="TCL29665.1"/>
    </source>
</evidence>
<reference evidence="4 5" key="1">
    <citation type="submission" date="2019-03" db="EMBL/GenBank/DDBJ databases">
        <title>Genomic Encyclopedia of Type Strains, Phase IV (KMG-IV): sequencing the most valuable type-strain genomes for metagenomic binning, comparative biology and taxonomic classification.</title>
        <authorList>
            <person name="Goeker M."/>
        </authorList>
    </citation>
    <scope>NUCLEOTIDE SEQUENCE [LARGE SCALE GENOMIC DNA]</scope>
    <source>
        <strain evidence="4 5">DSM 2286</strain>
    </source>
</reference>
<dbReference type="InterPro" id="IPR002347">
    <property type="entry name" value="SDR_fam"/>
</dbReference>
<dbReference type="PANTHER" id="PTHR42879:SF2">
    <property type="entry name" value="3-OXOACYL-[ACYL-CARRIER-PROTEIN] REDUCTASE FABG"/>
    <property type="match status" value="1"/>
</dbReference>
<dbReference type="EMBL" id="SMMU01000015">
    <property type="protein sequence ID" value="TCL29665.1"/>
    <property type="molecule type" value="Genomic_DNA"/>
</dbReference>
<dbReference type="InterPro" id="IPR050259">
    <property type="entry name" value="SDR"/>
</dbReference>
<proteinExistence type="inferred from homology"/>
<dbReference type="GO" id="GO:0032787">
    <property type="term" value="P:monocarboxylic acid metabolic process"/>
    <property type="evidence" value="ECO:0007669"/>
    <property type="project" value="UniProtKB-ARBA"/>
</dbReference>
<gene>
    <name evidence="4" type="ORF">EV691_11531</name>
</gene>
<dbReference type="PANTHER" id="PTHR42879">
    <property type="entry name" value="3-OXOACYL-(ACYL-CARRIER-PROTEIN) REDUCTASE"/>
    <property type="match status" value="1"/>
</dbReference>
<sequence length="260" mass="27563">MLQGKSVIVTGSTSGIGLGIARAFAEQGADVLLNGFGEPDAIDSLRHELETRHGVRVRYSPADLASPAAIRGMADYARGEFGKVDIVVNNAGIQHVAPLEEFPEDRWDAILAVNLSSAFHLIKAVLPEMKARRWGRIVNIASAHGLTASPFKSAYVAAKHGLVGLSRAVALEGAEYGITCNTLCPGYVKTPLVERQIADQARAHGISAENVVRDVLLTHQARKAFVAVEELAALTLFLCSDAAASMTAAALAMDGGWTQH</sequence>
<dbReference type="InterPro" id="IPR057326">
    <property type="entry name" value="KR_dom"/>
</dbReference>
<protein>
    <submittedName>
        <fullName evidence="4">3-hydroxybutyrate dehydrogenase</fullName>
    </submittedName>
</protein>
<feature type="domain" description="Ketoreductase" evidence="3">
    <location>
        <begin position="5"/>
        <end position="177"/>
    </location>
</feature>